<dbReference type="Proteomes" id="UP001295684">
    <property type="component" value="Unassembled WGS sequence"/>
</dbReference>
<dbReference type="EMBL" id="CAMPGE010006406">
    <property type="protein sequence ID" value="CAI2365248.1"/>
    <property type="molecule type" value="Genomic_DNA"/>
</dbReference>
<accession>A0AAD1X6T2</accession>
<evidence type="ECO:0000313" key="2">
    <source>
        <dbReference type="EMBL" id="CAI2365248.1"/>
    </source>
</evidence>
<dbReference type="Gene3D" id="1.10.287.1490">
    <property type="match status" value="1"/>
</dbReference>
<organism evidence="2 3">
    <name type="scientific">Euplotes crassus</name>
    <dbReference type="NCBI Taxonomy" id="5936"/>
    <lineage>
        <taxon>Eukaryota</taxon>
        <taxon>Sar</taxon>
        <taxon>Alveolata</taxon>
        <taxon>Ciliophora</taxon>
        <taxon>Intramacronucleata</taxon>
        <taxon>Spirotrichea</taxon>
        <taxon>Hypotrichia</taxon>
        <taxon>Euplotida</taxon>
        <taxon>Euplotidae</taxon>
        <taxon>Moneuplotes</taxon>
    </lineage>
</organism>
<dbReference type="AlphaFoldDB" id="A0AAD1X6T2"/>
<gene>
    <name evidence="2" type="ORF">ECRASSUSDP1_LOCUS6599</name>
</gene>
<protein>
    <submittedName>
        <fullName evidence="2">Uncharacterized protein</fullName>
    </submittedName>
</protein>
<evidence type="ECO:0000256" key="1">
    <source>
        <dbReference type="SAM" id="Coils"/>
    </source>
</evidence>
<name>A0AAD1X6T2_EUPCR</name>
<comment type="caution">
    <text evidence="2">The sequence shown here is derived from an EMBL/GenBank/DDBJ whole genome shotgun (WGS) entry which is preliminary data.</text>
</comment>
<evidence type="ECO:0000313" key="3">
    <source>
        <dbReference type="Proteomes" id="UP001295684"/>
    </source>
</evidence>
<keyword evidence="3" id="KW-1185">Reference proteome</keyword>
<proteinExistence type="predicted"/>
<feature type="coiled-coil region" evidence="1">
    <location>
        <begin position="187"/>
        <end position="277"/>
    </location>
</feature>
<reference evidence="2" key="1">
    <citation type="submission" date="2023-07" db="EMBL/GenBank/DDBJ databases">
        <authorList>
            <consortium name="AG Swart"/>
            <person name="Singh M."/>
            <person name="Singh A."/>
            <person name="Seah K."/>
            <person name="Emmerich C."/>
        </authorList>
    </citation>
    <scope>NUCLEOTIDE SEQUENCE</scope>
    <source>
        <strain evidence="2">DP1</strain>
    </source>
</reference>
<dbReference type="SUPFAM" id="SSF90257">
    <property type="entry name" value="Myosin rod fragments"/>
    <property type="match status" value="1"/>
</dbReference>
<keyword evidence="1" id="KW-0175">Coiled coil</keyword>
<sequence length="539" mass="63460">MNIFKQLKCDMLRCQSPVKYYVVYSSEYICGECKEITYSDHEVKPLAVPQEINCSLQIVECNIETIELLLVHKPTLQYKWEHLMESFKDFKVRATELREAFQNLITKKFWSKMEDIKPQIEQLKQEWKQSPILTEMLLFKNSESIRLRVKGIDEQDSALNQNICLKATLDEVRRERLQVETDLNTKIERLSKHNSEINSQRDQLQEELDSTKHRAEQLETQKIQLTTELCKAETQTEEKQARIEDMKTNYAALKTNYEDLKTEISNKIDELNESQSHANKNIQKSYKRIEEQDSDFHQIVFENLENMGMDLDWIKVTQTTNQKESLEKLEEIFEDDNDSESSEESEGIKQKLESIKEAITKGNSHLTRMLTKAYVQTYPSLKEFTNPESIEFLEKIASHDQIWIEFGPNGDQKVFKAMDKRFVSHLKEIELFFIDEIEVDAVTNFLQNCIPDYLEGLTLWGSDDSTSITPYLDSILNLKEKIWWEINFNCFTITAKEKKLIDETFGWIEVRYGMCNRRLIMFSCEICCCGFEIKKIIAR</sequence>